<protein>
    <submittedName>
        <fullName evidence="3">Sulfurtransferase TusA family protein</fullName>
    </submittedName>
</protein>
<sequence>MIFIDLTPYSCPYPLVKVKLLLKQMQVGETLHVLLSDHGSRRDVPLLMKKMGFGIEIVTDESHCLSVIITKTN</sequence>
<evidence type="ECO:0000313" key="3">
    <source>
        <dbReference type="EMBL" id="MCL1104088.1"/>
    </source>
</evidence>
<proteinExistence type="inferred from homology"/>
<dbReference type="RefSeq" id="WP_188921610.1">
    <property type="nucleotide sequence ID" value="NZ_BMQI01000003.1"/>
</dbReference>
<dbReference type="EMBL" id="JAKILJ010000003">
    <property type="protein sequence ID" value="MCL1104088.1"/>
    <property type="molecule type" value="Genomic_DNA"/>
</dbReference>
<dbReference type="AlphaFoldDB" id="A0A9X1Z2Z4"/>
<reference evidence="3" key="1">
    <citation type="submission" date="2022-01" db="EMBL/GenBank/DDBJ databases">
        <title>Whole genome-based taxonomy of the Shewanellaceae.</title>
        <authorList>
            <person name="Martin-Rodriguez A.J."/>
        </authorList>
    </citation>
    <scope>NUCLEOTIDE SEQUENCE</scope>
    <source>
        <strain evidence="3">DSM 23803</strain>
    </source>
</reference>
<dbReference type="Pfam" id="PF01206">
    <property type="entry name" value="TusA"/>
    <property type="match status" value="1"/>
</dbReference>
<dbReference type="CDD" id="cd00291">
    <property type="entry name" value="SirA_YedF_YeeD"/>
    <property type="match status" value="1"/>
</dbReference>
<feature type="domain" description="UPF0033" evidence="2">
    <location>
        <begin position="3"/>
        <end position="71"/>
    </location>
</feature>
<name>A0A9X1Z2Z4_9GAMM</name>
<dbReference type="Gene3D" id="3.30.110.40">
    <property type="entry name" value="TusA-like domain"/>
    <property type="match status" value="1"/>
</dbReference>
<organism evidence="3 4">
    <name type="scientific">Shewanella algicola</name>
    <dbReference type="NCBI Taxonomy" id="640633"/>
    <lineage>
        <taxon>Bacteria</taxon>
        <taxon>Pseudomonadati</taxon>
        <taxon>Pseudomonadota</taxon>
        <taxon>Gammaproteobacteria</taxon>
        <taxon>Alteromonadales</taxon>
        <taxon>Shewanellaceae</taxon>
        <taxon>Shewanella</taxon>
    </lineage>
</organism>
<evidence type="ECO:0000259" key="2">
    <source>
        <dbReference type="Pfam" id="PF01206"/>
    </source>
</evidence>
<evidence type="ECO:0000313" key="4">
    <source>
        <dbReference type="Proteomes" id="UP001139408"/>
    </source>
</evidence>
<dbReference type="Proteomes" id="UP001139408">
    <property type="component" value="Unassembled WGS sequence"/>
</dbReference>
<gene>
    <name evidence="3" type="ORF">L2749_02250</name>
</gene>
<comment type="caution">
    <text evidence="3">The sequence shown here is derived from an EMBL/GenBank/DDBJ whole genome shotgun (WGS) entry which is preliminary data.</text>
</comment>
<dbReference type="InterPro" id="IPR001455">
    <property type="entry name" value="TusA-like"/>
</dbReference>
<dbReference type="SUPFAM" id="SSF64307">
    <property type="entry name" value="SirA-like"/>
    <property type="match status" value="1"/>
</dbReference>
<dbReference type="InterPro" id="IPR036868">
    <property type="entry name" value="TusA-like_sf"/>
</dbReference>
<keyword evidence="4" id="KW-1185">Reference proteome</keyword>
<comment type="similarity">
    <text evidence="1">Belongs to the sulfur carrier protein TusA family.</text>
</comment>
<accession>A0A9X1Z2Z4</accession>
<dbReference type="PANTHER" id="PTHR33279">
    <property type="entry name" value="SULFUR CARRIER PROTEIN YEDF-RELATED"/>
    <property type="match status" value="1"/>
</dbReference>
<evidence type="ECO:0000256" key="1">
    <source>
        <dbReference type="ARBA" id="ARBA00008984"/>
    </source>
</evidence>
<dbReference type="PANTHER" id="PTHR33279:SF19">
    <property type="entry name" value="SSL1707 PROTEIN"/>
    <property type="match status" value="1"/>
</dbReference>